<sequence>MAWVLYSDNKLEELMDVSLEGDREFDLDEASKFIKISFLCTQQMPKLRPSMSTVVKMLRGEIGVDEKMISQPGLISEQFGKNNTIDASSSGLEKHDNSTSDTTMSYGTMTFSSIYNRSP</sequence>
<evidence type="ECO:0000256" key="2">
    <source>
        <dbReference type="ARBA" id="ARBA00022741"/>
    </source>
</evidence>
<keyword evidence="3" id="KW-0418">Kinase</keyword>
<feature type="region of interest" description="Disordered" evidence="5">
    <location>
        <begin position="80"/>
        <end position="106"/>
    </location>
</feature>
<dbReference type="OMA" id="KMISQPG"/>
<dbReference type="Gramene" id="KZM99492">
    <property type="protein sequence ID" value="KZM99492"/>
    <property type="gene ID" value="DCAR_013146"/>
</dbReference>
<dbReference type="GO" id="GO:0016301">
    <property type="term" value="F:kinase activity"/>
    <property type="evidence" value="ECO:0007669"/>
    <property type="project" value="UniProtKB-KW"/>
</dbReference>
<evidence type="ECO:0008006" key="7">
    <source>
        <dbReference type="Google" id="ProtNLM"/>
    </source>
</evidence>
<keyword evidence="2" id="KW-0547">Nucleotide-binding</keyword>
<evidence type="ECO:0000256" key="4">
    <source>
        <dbReference type="ARBA" id="ARBA00022840"/>
    </source>
</evidence>
<organism evidence="6">
    <name type="scientific">Daucus carota subsp. sativus</name>
    <name type="common">Carrot</name>
    <dbReference type="NCBI Taxonomy" id="79200"/>
    <lineage>
        <taxon>Eukaryota</taxon>
        <taxon>Viridiplantae</taxon>
        <taxon>Streptophyta</taxon>
        <taxon>Embryophyta</taxon>
        <taxon>Tracheophyta</taxon>
        <taxon>Spermatophyta</taxon>
        <taxon>Magnoliopsida</taxon>
        <taxon>eudicotyledons</taxon>
        <taxon>Gunneridae</taxon>
        <taxon>Pentapetalae</taxon>
        <taxon>asterids</taxon>
        <taxon>campanulids</taxon>
        <taxon>Apiales</taxon>
        <taxon>Apiaceae</taxon>
        <taxon>Apioideae</taxon>
        <taxon>Scandiceae</taxon>
        <taxon>Daucinae</taxon>
        <taxon>Daucus</taxon>
        <taxon>Daucus sect. Daucus</taxon>
    </lineage>
</organism>
<dbReference type="GO" id="GO:0005524">
    <property type="term" value="F:ATP binding"/>
    <property type="evidence" value="ECO:0007669"/>
    <property type="project" value="UniProtKB-KW"/>
</dbReference>
<gene>
    <name evidence="6" type="ORF">DCAR_013146</name>
</gene>
<dbReference type="EMBL" id="LNRQ01000004">
    <property type="protein sequence ID" value="KZM99492.1"/>
    <property type="molecule type" value="Genomic_DNA"/>
</dbReference>
<keyword evidence="1" id="KW-0808">Transferase</keyword>
<feature type="compositionally biased region" description="Polar residues" evidence="5">
    <location>
        <begin position="80"/>
        <end position="91"/>
    </location>
</feature>
<evidence type="ECO:0000313" key="6">
    <source>
        <dbReference type="EMBL" id="KZM99492.1"/>
    </source>
</evidence>
<reference evidence="6" key="1">
    <citation type="journal article" date="2016" name="Nat. Genet.">
        <title>A high-quality carrot genome assembly provides new insights into carotenoid accumulation and asterid genome evolution.</title>
        <authorList>
            <person name="Iorizzo M."/>
            <person name="Ellison S."/>
            <person name="Senalik D."/>
            <person name="Zeng P."/>
            <person name="Satapoomin P."/>
            <person name="Huang J."/>
            <person name="Bowman M."/>
            <person name="Iovene M."/>
            <person name="Sanseverino W."/>
            <person name="Cavagnaro P."/>
            <person name="Yildiz M."/>
            <person name="Macko-Podgorni A."/>
            <person name="Moranska E."/>
            <person name="Grzebelus E."/>
            <person name="Grzebelus D."/>
            <person name="Ashrafi H."/>
            <person name="Zheng Z."/>
            <person name="Cheng S."/>
            <person name="Spooner D."/>
            <person name="Van Deynze A."/>
            <person name="Simon P."/>
        </authorList>
    </citation>
    <scope>NUCLEOTIDE SEQUENCE [LARGE SCALE GENOMIC DNA]</scope>
    <source>
        <tissue evidence="6">Leaf</tissue>
    </source>
</reference>
<dbReference type="STRING" id="79200.A0A162AD75"/>
<accession>A0A162AD75</accession>
<dbReference type="InterPro" id="IPR052059">
    <property type="entry name" value="CR_Ser/Thr_kinase"/>
</dbReference>
<evidence type="ECO:0000256" key="1">
    <source>
        <dbReference type="ARBA" id="ARBA00022679"/>
    </source>
</evidence>
<evidence type="ECO:0000256" key="3">
    <source>
        <dbReference type="ARBA" id="ARBA00022777"/>
    </source>
</evidence>
<protein>
    <recommendedName>
        <fullName evidence="7">Serine-threonine/tyrosine-protein kinase catalytic domain-containing protein</fullName>
    </recommendedName>
</protein>
<evidence type="ECO:0000256" key="5">
    <source>
        <dbReference type="SAM" id="MobiDB-lite"/>
    </source>
</evidence>
<dbReference type="PANTHER" id="PTHR47973">
    <property type="entry name" value="CYSTEINE-RICH RECEPTOR-LIKE PROTEIN KINASE 3"/>
    <property type="match status" value="1"/>
</dbReference>
<keyword evidence="4" id="KW-0067">ATP-binding</keyword>
<comment type="caution">
    <text evidence="6">The sequence shown here is derived from an EMBL/GenBank/DDBJ whole genome shotgun (WGS) entry which is preliminary data.</text>
</comment>
<dbReference type="AlphaFoldDB" id="A0A162AD75"/>
<name>A0A162AD75_DAUCS</name>
<proteinExistence type="predicted"/>
<dbReference type="Gene3D" id="1.10.510.10">
    <property type="entry name" value="Transferase(Phosphotransferase) domain 1"/>
    <property type="match status" value="1"/>
</dbReference>